<comment type="caution">
    <text evidence="2">The sequence shown here is derived from an EMBL/GenBank/DDBJ whole genome shotgun (WGS) entry which is preliminary data.</text>
</comment>
<sequence>MGYCVTSLESGGTLCLLQEEFKIWATHNKLDSNVTKNNYTCNMTSGTWYVRHHNCKDVYLPPTKKHCDDCKSLGEPRGVQRLVIRFIAKYHCAHLLSKRLFSPQEEAQDYVAQVASSAYGQKHAVQWKRLSELSNQELQSYVRSSFASISPQEHTSALQMLIHALVQPCLKVNPTCISSRMVSLFSGFVEALSKQNLTELEQINLEIMKAASSGRLDENPIMQGLVVQCIRALDKQERGVSLAGRKANCTETEASLVQDAAMTLAICGNNRGLAEKLGQYATAPRVCLDSLHAKSLPNPVLALMDEEQMSMNTQIIDQKFPRPEESSAKRLIVGIDHTYLIRAIVQSTWQDKRGLVGAPWKPDETADAFMPLDDLPGQPTKKPKASMMLSCLAWSPLTIHREAYPLASMPMSLSREKQADETLVKSGNIAP</sequence>
<evidence type="ECO:0000313" key="2">
    <source>
        <dbReference type="EMBL" id="CAK8999387.1"/>
    </source>
</evidence>
<name>A0ABP0I9X4_9DINO</name>
<keyword evidence="3" id="KW-1185">Reference proteome</keyword>
<proteinExistence type="predicted"/>
<organism evidence="2 3">
    <name type="scientific">Durusdinium trenchii</name>
    <dbReference type="NCBI Taxonomy" id="1381693"/>
    <lineage>
        <taxon>Eukaryota</taxon>
        <taxon>Sar</taxon>
        <taxon>Alveolata</taxon>
        <taxon>Dinophyceae</taxon>
        <taxon>Suessiales</taxon>
        <taxon>Symbiodiniaceae</taxon>
        <taxon>Durusdinium</taxon>
    </lineage>
</organism>
<gene>
    <name evidence="1" type="ORF">CCMP2556_LOCUS5626</name>
    <name evidence="2" type="ORF">CCMP2556_LOCUS5639</name>
</gene>
<evidence type="ECO:0000313" key="3">
    <source>
        <dbReference type="Proteomes" id="UP001642484"/>
    </source>
</evidence>
<dbReference type="Proteomes" id="UP001642484">
    <property type="component" value="Unassembled WGS sequence"/>
</dbReference>
<accession>A0ABP0I9X4</accession>
<dbReference type="EMBL" id="CAXAMN010002372">
    <property type="protein sequence ID" value="CAK8999387.1"/>
    <property type="molecule type" value="Genomic_DNA"/>
</dbReference>
<dbReference type="EMBL" id="CAXAMN010002366">
    <property type="protein sequence ID" value="CAK8999355.1"/>
    <property type="molecule type" value="Genomic_DNA"/>
</dbReference>
<reference evidence="2 3" key="1">
    <citation type="submission" date="2024-02" db="EMBL/GenBank/DDBJ databases">
        <authorList>
            <person name="Chen Y."/>
            <person name="Shah S."/>
            <person name="Dougan E. K."/>
            <person name="Thang M."/>
            <person name="Chan C."/>
        </authorList>
    </citation>
    <scope>NUCLEOTIDE SEQUENCE [LARGE SCALE GENOMIC DNA]</scope>
</reference>
<evidence type="ECO:0000313" key="1">
    <source>
        <dbReference type="EMBL" id="CAK8999355.1"/>
    </source>
</evidence>
<protein>
    <submittedName>
        <fullName evidence="2">Uncharacterized protein</fullName>
    </submittedName>
</protein>